<accession>A0ACB9GWK2</accession>
<reference evidence="2" key="1">
    <citation type="journal article" date="2022" name="Mol. Ecol. Resour.">
        <title>The genomes of chicory, endive, great burdock and yacon provide insights into Asteraceae palaeo-polyploidization history and plant inulin production.</title>
        <authorList>
            <person name="Fan W."/>
            <person name="Wang S."/>
            <person name="Wang H."/>
            <person name="Wang A."/>
            <person name="Jiang F."/>
            <person name="Liu H."/>
            <person name="Zhao H."/>
            <person name="Xu D."/>
            <person name="Zhang Y."/>
        </authorList>
    </citation>
    <scope>NUCLEOTIDE SEQUENCE [LARGE SCALE GENOMIC DNA]</scope>
    <source>
        <strain evidence="2">cv. Yunnan</strain>
    </source>
</reference>
<dbReference type="Proteomes" id="UP001056120">
    <property type="component" value="Linkage Group LG13"/>
</dbReference>
<proteinExistence type="predicted"/>
<organism evidence="1 2">
    <name type="scientific">Smallanthus sonchifolius</name>
    <dbReference type="NCBI Taxonomy" id="185202"/>
    <lineage>
        <taxon>Eukaryota</taxon>
        <taxon>Viridiplantae</taxon>
        <taxon>Streptophyta</taxon>
        <taxon>Embryophyta</taxon>
        <taxon>Tracheophyta</taxon>
        <taxon>Spermatophyta</taxon>
        <taxon>Magnoliopsida</taxon>
        <taxon>eudicotyledons</taxon>
        <taxon>Gunneridae</taxon>
        <taxon>Pentapetalae</taxon>
        <taxon>asterids</taxon>
        <taxon>campanulids</taxon>
        <taxon>Asterales</taxon>
        <taxon>Asteraceae</taxon>
        <taxon>Asteroideae</taxon>
        <taxon>Heliantheae alliance</taxon>
        <taxon>Millerieae</taxon>
        <taxon>Smallanthus</taxon>
    </lineage>
</organism>
<sequence length="85" mass="10280">MKRQYEKREKKERTFSFPLSDEKRTNNCRESGTKNSRIADENRKSDFERESDDRRLRRVFTLPRLLILSNYRSPQIGKQKDNGIN</sequence>
<protein>
    <submittedName>
        <fullName evidence="1">Uncharacterized protein</fullName>
    </submittedName>
</protein>
<dbReference type="EMBL" id="CM042030">
    <property type="protein sequence ID" value="KAI3787480.1"/>
    <property type="molecule type" value="Genomic_DNA"/>
</dbReference>
<evidence type="ECO:0000313" key="1">
    <source>
        <dbReference type="EMBL" id="KAI3787480.1"/>
    </source>
</evidence>
<gene>
    <name evidence="1" type="ORF">L1987_41983</name>
</gene>
<name>A0ACB9GWK2_9ASTR</name>
<keyword evidence="2" id="KW-1185">Reference proteome</keyword>
<reference evidence="1 2" key="2">
    <citation type="journal article" date="2022" name="Mol. Ecol. Resour.">
        <title>The genomes of chicory, endive, great burdock and yacon provide insights into Asteraceae paleo-polyploidization history and plant inulin production.</title>
        <authorList>
            <person name="Fan W."/>
            <person name="Wang S."/>
            <person name="Wang H."/>
            <person name="Wang A."/>
            <person name="Jiang F."/>
            <person name="Liu H."/>
            <person name="Zhao H."/>
            <person name="Xu D."/>
            <person name="Zhang Y."/>
        </authorList>
    </citation>
    <scope>NUCLEOTIDE SEQUENCE [LARGE SCALE GENOMIC DNA]</scope>
    <source>
        <strain evidence="2">cv. Yunnan</strain>
        <tissue evidence="1">Leaves</tissue>
    </source>
</reference>
<evidence type="ECO:0000313" key="2">
    <source>
        <dbReference type="Proteomes" id="UP001056120"/>
    </source>
</evidence>
<comment type="caution">
    <text evidence="1">The sequence shown here is derived from an EMBL/GenBank/DDBJ whole genome shotgun (WGS) entry which is preliminary data.</text>
</comment>